<sequence length="69" mass="7488">MNVQKNLILAFTTALMAICISAHPLSQSTENTGKLLRPRNLGFFGGLNSFDFPLGQPFSAGLMAKGFVW</sequence>
<proteinExistence type="evidence at transcript level"/>
<dbReference type="AlphaFoldDB" id="A0A0S1MKC4"/>
<evidence type="ECO:0000313" key="2">
    <source>
        <dbReference type="EMBL" id="ALL41382.1"/>
    </source>
</evidence>
<feature type="signal peptide" evidence="1">
    <location>
        <begin position="1"/>
        <end position="22"/>
    </location>
</feature>
<protein>
    <recommendedName>
        <fullName evidence="3">Secreted protein</fullName>
    </recommendedName>
</protein>
<accession>A0A0S1MKC4</accession>
<feature type="chain" id="PRO_5007429560" description="Secreted protein" evidence="1">
    <location>
        <begin position="23"/>
        <end position="69"/>
    </location>
</feature>
<evidence type="ECO:0008006" key="3">
    <source>
        <dbReference type="Google" id="ProtNLM"/>
    </source>
</evidence>
<organism evidence="2">
    <name type="scientific">Phakopsora pachyrhizi</name>
    <name type="common">Asian soybean rust disease fungus</name>
    <dbReference type="NCBI Taxonomy" id="170000"/>
    <lineage>
        <taxon>Eukaryota</taxon>
        <taxon>Fungi</taxon>
        <taxon>Dikarya</taxon>
        <taxon>Basidiomycota</taxon>
        <taxon>Pucciniomycotina</taxon>
        <taxon>Pucciniomycetes</taxon>
        <taxon>Pucciniales</taxon>
        <taxon>Phakopsoraceae</taxon>
        <taxon>Phakopsora</taxon>
    </lineage>
</organism>
<dbReference type="EMBL" id="KT247293">
    <property type="protein sequence ID" value="ALL41382.1"/>
    <property type="molecule type" value="mRNA"/>
</dbReference>
<evidence type="ECO:0000256" key="1">
    <source>
        <dbReference type="SAM" id="SignalP"/>
    </source>
</evidence>
<keyword evidence="1" id="KW-0732">Signal</keyword>
<dbReference type="EMBL" id="KT246851">
    <property type="protein sequence ID" value="ALL40942.1"/>
    <property type="molecule type" value="mRNA"/>
</dbReference>
<name>A0A0S1MKC4_PHAPC</name>
<reference evidence="2" key="1">
    <citation type="submission" date="2015-07" db="EMBL/GenBank/DDBJ databases">
        <title>Elucidating the P. pachyrhizi secretome and potential effectors.</title>
        <authorList>
            <person name="de Carvalho M.C.C.G."/>
            <person name="Nascimento L.C."/>
            <person name="Darben L.M."/>
            <person name="Polizel-Podanosqui A.M."/>
            <person name="Lopes-Caitar V.S."/>
            <person name="Rocha C.S."/>
            <person name="Qi M."/>
            <person name="Carazolle M."/>
            <person name="Kuwahara M.K."/>
            <person name="Pereira G.A.G."/>
            <person name="Abdelnoor R.V."/>
            <person name="Whitham S.A."/>
            <person name="Marcelino-Guimaraes F.C."/>
        </authorList>
    </citation>
    <scope>NUCLEOTIDE SEQUENCE</scope>
</reference>